<dbReference type="SUPFAM" id="SSF46785">
    <property type="entry name" value="Winged helix' DNA-binding domain"/>
    <property type="match status" value="1"/>
</dbReference>
<dbReference type="SMART" id="SM00347">
    <property type="entry name" value="HTH_MARR"/>
    <property type="match status" value="1"/>
</dbReference>
<dbReference type="GO" id="GO:0006950">
    <property type="term" value="P:response to stress"/>
    <property type="evidence" value="ECO:0007669"/>
    <property type="project" value="TreeGrafter"/>
</dbReference>
<dbReference type="EMBL" id="BMMS01000008">
    <property type="protein sequence ID" value="GGO86633.1"/>
    <property type="molecule type" value="Genomic_DNA"/>
</dbReference>
<evidence type="ECO:0000313" key="2">
    <source>
        <dbReference type="EMBL" id="GGO86633.1"/>
    </source>
</evidence>
<protein>
    <submittedName>
        <fullName evidence="2">MarR family transcriptional regulator</fullName>
    </submittedName>
</protein>
<name>A0A918DVV7_9ACTN</name>
<dbReference type="PRINTS" id="PR00598">
    <property type="entry name" value="HTHMARR"/>
</dbReference>
<comment type="caution">
    <text evidence="2">The sequence shown here is derived from an EMBL/GenBank/DDBJ whole genome shotgun (WGS) entry which is preliminary data.</text>
</comment>
<feature type="domain" description="HTH marR-type" evidence="1">
    <location>
        <begin position="1"/>
        <end position="137"/>
    </location>
</feature>
<dbReference type="InterPro" id="IPR036390">
    <property type="entry name" value="WH_DNA-bd_sf"/>
</dbReference>
<dbReference type="GO" id="GO:0003700">
    <property type="term" value="F:DNA-binding transcription factor activity"/>
    <property type="evidence" value="ECO:0007669"/>
    <property type="project" value="InterPro"/>
</dbReference>
<dbReference type="InterPro" id="IPR036388">
    <property type="entry name" value="WH-like_DNA-bd_sf"/>
</dbReference>
<dbReference type="Proteomes" id="UP000641932">
    <property type="component" value="Unassembled WGS sequence"/>
</dbReference>
<organism evidence="2 3">
    <name type="scientific">Wenjunlia tyrosinilytica</name>
    <dbReference type="NCBI Taxonomy" id="1544741"/>
    <lineage>
        <taxon>Bacteria</taxon>
        <taxon>Bacillati</taxon>
        <taxon>Actinomycetota</taxon>
        <taxon>Actinomycetes</taxon>
        <taxon>Kitasatosporales</taxon>
        <taxon>Streptomycetaceae</taxon>
        <taxon>Wenjunlia</taxon>
    </lineage>
</organism>
<gene>
    <name evidence="2" type="ORF">GCM10012280_23220</name>
</gene>
<dbReference type="RefSeq" id="WP_189131489.1">
    <property type="nucleotide sequence ID" value="NZ_BMMS01000008.1"/>
</dbReference>
<reference evidence="2" key="1">
    <citation type="journal article" date="2014" name="Int. J. Syst. Evol. Microbiol.">
        <title>Complete genome sequence of Corynebacterium casei LMG S-19264T (=DSM 44701T), isolated from a smear-ripened cheese.</title>
        <authorList>
            <consortium name="US DOE Joint Genome Institute (JGI-PGF)"/>
            <person name="Walter F."/>
            <person name="Albersmeier A."/>
            <person name="Kalinowski J."/>
            <person name="Ruckert C."/>
        </authorList>
    </citation>
    <scope>NUCLEOTIDE SEQUENCE</scope>
    <source>
        <strain evidence="2">CGMCC 4.7201</strain>
    </source>
</reference>
<reference evidence="2" key="2">
    <citation type="submission" date="2020-09" db="EMBL/GenBank/DDBJ databases">
        <authorList>
            <person name="Sun Q."/>
            <person name="Zhou Y."/>
        </authorList>
    </citation>
    <scope>NUCLEOTIDE SEQUENCE</scope>
    <source>
        <strain evidence="2">CGMCC 4.7201</strain>
    </source>
</reference>
<proteinExistence type="predicted"/>
<dbReference type="AlphaFoldDB" id="A0A918DVV7"/>
<dbReference type="Gene3D" id="1.10.10.10">
    <property type="entry name" value="Winged helix-like DNA-binding domain superfamily/Winged helix DNA-binding domain"/>
    <property type="match status" value="1"/>
</dbReference>
<dbReference type="InterPro" id="IPR039422">
    <property type="entry name" value="MarR/SlyA-like"/>
</dbReference>
<dbReference type="Pfam" id="PF01047">
    <property type="entry name" value="MarR"/>
    <property type="match status" value="1"/>
</dbReference>
<dbReference type="PANTHER" id="PTHR33164:SF57">
    <property type="entry name" value="MARR-FAMILY TRANSCRIPTIONAL REGULATOR"/>
    <property type="match status" value="1"/>
</dbReference>
<keyword evidence="3" id="KW-1185">Reference proteome</keyword>
<dbReference type="PANTHER" id="PTHR33164">
    <property type="entry name" value="TRANSCRIPTIONAL REGULATOR, MARR FAMILY"/>
    <property type="match status" value="1"/>
</dbReference>
<dbReference type="InterPro" id="IPR000835">
    <property type="entry name" value="HTH_MarR-typ"/>
</dbReference>
<evidence type="ECO:0000259" key="1">
    <source>
        <dbReference type="PROSITE" id="PS50995"/>
    </source>
</evidence>
<dbReference type="PROSITE" id="PS50995">
    <property type="entry name" value="HTH_MARR_2"/>
    <property type="match status" value="1"/>
</dbReference>
<sequence length="142" mass="15494">MATQQHCADLVMQLSAFSVVRRGITRVLPPDCPPAAIGVLALLHHTGDMRMSHLAERLGIDISVTSRHVAHLCVRGWIDRLPDPGDGRSRILRITPEGKQALEGAQDMCAAALAAHLKDWSDDDVAALTTLLGRLRKSFERS</sequence>
<accession>A0A918DVV7</accession>
<evidence type="ECO:0000313" key="3">
    <source>
        <dbReference type="Proteomes" id="UP000641932"/>
    </source>
</evidence>